<feature type="transmembrane region" description="Helical" evidence="9">
    <location>
        <begin position="191"/>
        <end position="213"/>
    </location>
</feature>
<feature type="transmembrane region" description="Helical" evidence="9">
    <location>
        <begin position="20"/>
        <end position="40"/>
    </location>
</feature>
<evidence type="ECO:0000256" key="6">
    <source>
        <dbReference type="ARBA" id="ARBA00022692"/>
    </source>
</evidence>
<keyword evidence="3 9" id="KW-0813">Transport</keyword>
<dbReference type="STRING" id="1619234.SAMN05421730_10209"/>
<dbReference type="Gene3D" id="1.10.3720.10">
    <property type="entry name" value="MetI-like"/>
    <property type="match status" value="1"/>
</dbReference>
<evidence type="ECO:0000256" key="2">
    <source>
        <dbReference type="ARBA" id="ARBA00009047"/>
    </source>
</evidence>
<evidence type="ECO:0000256" key="4">
    <source>
        <dbReference type="ARBA" id="ARBA00022475"/>
    </source>
</evidence>
<evidence type="ECO:0000256" key="1">
    <source>
        <dbReference type="ARBA" id="ARBA00004651"/>
    </source>
</evidence>
<feature type="transmembrane region" description="Helical" evidence="9">
    <location>
        <begin position="114"/>
        <end position="135"/>
    </location>
</feature>
<feature type="transmembrane region" description="Helical" evidence="9">
    <location>
        <begin position="147"/>
        <end position="170"/>
    </location>
</feature>
<organism evidence="11 12">
    <name type="scientific">Anaerobium acetethylicum</name>
    <dbReference type="NCBI Taxonomy" id="1619234"/>
    <lineage>
        <taxon>Bacteria</taxon>
        <taxon>Bacillati</taxon>
        <taxon>Bacillota</taxon>
        <taxon>Clostridia</taxon>
        <taxon>Lachnospirales</taxon>
        <taxon>Lachnospiraceae</taxon>
        <taxon>Anaerobium</taxon>
    </lineage>
</organism>
<proteinExistence type="inferred from homology"/>
<dbReference type="InterPro" id="IPR000515">
    <property type="entry name" value="MetI-like"/>
</dbReference>
<dbReference type="PROSITE" id="PS50928">
    <property type="entry name" value="ABC_TM1"/>
    <property type="match status" value="1"/>
</dbReference>
<keyword evidence="4" id="KW-1003">Cell membrane</keyword>
<sequence length="285" mass="31527">MGKNKIFTGTPRENRKDIVLCLIAFLIAIVFLFPIYWMAITSIKVDTDIFSKTLSFIPRAVTLDPWIEQFTDAAFLTSLRNSTLIALFSMTISLVLGIPAAYAMGKYRIPGGNIILLVFLVTQMMPASLLLTPLYLTFSRAGILNSYLAPALAVASGSIPFIVITLRPYFKTIPKSLDEAARIDGCNAFSSFIRIMIPTIKTGSITVLVISFLHGWNDLVYSMTFNVNADMRPLTANIYKFMDKYGTKWNSIMAYGAILVLPVILAFVFLQKYIVGGLTAGAVKE</sequence>
<dbReference type="GO" id="GO:0055085">
    <property type="term" value="P:transmembrane transport"/>
    <property type="evidence" value="ECO:0007669"/>
    <property type="project" value="InterPro"/>
</dbReference>
<evidence type="ECO:0000313" key="11">
    <source>
        <dbReference type="EMBL" id="SCP98388.1"/>
    </source>
</evidence>
<evidence type="ECO:0000259" key="10">
    <source>
        <dbReference type="PROSITE" id="PS50928"/>
    </source>
</evidence>
<keyword evidence="6 9" id="KW-0812">Transmembrane</keyword>
<dbReference type="OrthoDB" id="27560at2"/>
<dbReference type="AlphaFoldDB" id="A0A1D3TW05"/>
<keyword evidence="8 9" id="KW-0472">Membrane</keyword>
<keyword evidence="5 11" id="KW-0762">Sugar transport</keyword>
<dbReference type="InterPro" id="IPR035906">
    <property type="entry name" value="MetI-like_sf"/>
</dbReference>
<keyword evidence="7 9" id="KW-1133">Transmembrane helix</keyword>
<evidence type="ECO:0000256" key="3">
    <source>
        <dbReference type="ARBA" id="ARBA00022448"/>
    </source>
</evidence>
<evidence type="ECO:0000256" key="8">
    <source>
        <dbReference type="ARBA" id="ARBA00023136"/>
    </source>
</evidence>
<dbReference type="PANTHER" id="PTHR32243:SF50">
    <property type="entry name" value="MALTOSE_MALTODEXTRIN TRANSPORT SYSTEM PERMEASE PROTEIN MALG"/>
    <property type="match status" value="1"/>
</dbReference>
<dbReference type="PANTHER" id="PTHR32243">
    <property type="entry name" value="MALTOSE TRANSPORT SYSTEM PERMEASE-RELATED"/>
    <property type="match status" value="1"/>
</dbReference>
<protein>
    <submittedName>
        <fullName evidence="11">Multiple sugar transport system permease protein</fullName>
    </submittedName>
</protein>
<evidence type="ECO:0000256" key="7">
    <source>
        <dbReference type="ARBA" id="ARBA00022989"/>
    </source>
</evidence>
<dbReference type="Proteomes" id="UP000199315">
    <property type="component" value="Unassembled WGS sequence"/>
</dbReference>
<dbReference type="EMBL" id="FMKA01000020">
    <property type="protein sequence ID" value="SCP98388.1"/>
    <property type="molecule type" value="Genomic_DNA"/>
</dbReference>
<comment type="similarity">
    <text evidence="2">Belongs to the binding-protein-dependent transport system permease family. MalFG subfamily.</text>
</comment>
<dbReference type="CDD" id="cd06261">
    <property type="entry name" value="TM_PBP2"/>
    <property type="match status" value="1"/>
</dbReference>
<dbReference type="InterPro" id="IPR050901">
    <property type="entry name" value="BP-dep_ABC_trans_perm"/>
</dbReference>
<accession>A0A1D3TW05</accession>
<comment type="subcellular location">
    <subcellularLocation>
        <location evidence="1 9">Cell membrane</location>
        <topology evidence="1 9">Multi-pass membrane protein</topology>
    </subcellularLocation>
</comment>
<dbReference type="Pfam" id="PF00528">
    <property type="entry name" value="BPD_transp_1"/>
    <property type="match status" value="1"/>
</dbReference>
<name>A0A1D3TW05_9FIRM</name>
<keyword evidence="12" id="KW-1185">Reference proteome</keyword>
<feature type="domain" description="ABC transmembrane type-1" evidence="10">
    <location>
        <begin position="79"/>
        <end position="270"/>
    </location>
</feature>
<dbReference type="SUPFAM" id="SSF161098">
    <property type="entry name" value="MetI-like"/>
    <property type="match status" value="1"/>
</dbReference>
<feature type="transmembrane region" description="Helical" evidence="9">
    <location>
        <begin position="84"/>
        <end position="102"/>
    </location>
</feature>
<dbReference type="GO" id="GO:0005886">
    <property type="term" value="C:plasma membrane"/>
    <property type="evidence" value="ECO:0007669"/>
    <property type="project" value="UniProtKB-SubCell"/>
</dbReference>
<feature type="transmembrane region" description="Helical" evidence="9">
    <location>
        <begin position="252"/>
        <end position="270"/>
    </location>
</feature>
<reference evidence="11 12" key="1">
    <citation type="submission" date="2016-09" db="EMBL/GenBank/DDBJ databases">
        <authorList>
            <person name="Capua I."/>
            <person name="De Benedictis P."/>
            <person name="Joannis T."/>
            <person name="Lombin L.H."/>
            <person name="Cattoli G."/>
        </authorList>
    </citation>
    <scope>NUCLEOTIDE SEQUENCE [LARGE SCALE GENOMIC DNA]</scope>
    <source>
        <strain evidence="11 12">GluBS11</strain>
    </source>
</reference>
<evidence type="ECO:0000313" key="12">
    <source>
        <dbReference type="Proteomes" id="UP000199315"/>
    </source>
</evidence>
<evidence type="ECO:0000256" key="5">
    <source>
        <dbReference type="ARBA" id="ARBA00022597"/>
    </source>
</evidence>
<evidence type="ECO:0000256" key="9">
    <source>
        <dbReference type="RuleBase" id="RU363032"/>
    </source>
</evidence>
<gene>
    <name evidence="11" type="ORF">SAMN05421730_10209</name>
</gene>
<dbReference type="RefSeq" id="WP_091235368.1">
    <property type="nucleotide sequence ID" value="NZ_FMKA01000020.1"/>
</dbReference>